<organism evidence="6 7">
    <name type="scientific">Dipteronia dyeriana</name>
    <dbReference type="NCBI Taxonomy" id="168575"/>
    <lineage>
        <taxon>Eukaryota</taxon>
        <taxon>Viridiplantae</taxon>
        <taxon>Streptophyta</taxon>
        <taxon>Embryophyta</taxon>
        <taxon>Tracheophyta</taxon>
        <taxon>Spermatophyta</taxon>
        <taxon>Magnoliopsida</taxon>
        <taxon>eudicotyledons</taxon>
        <taxon>Gunneridae</taxon>
        <taxon>Pentapetalae</taxon>
        <taxon>rosids</taxon>
        <taxon>malvids</taxon>
        <taxon>Sapindales</taxon>
        <taxon>Sapindaceae</taxon>
        <taxon>Hippocastanoideae</taxon>
        <taxon>Acereae</taxon>
        <taxon>Dipteronia</taxon>
    </lineage>
</organism>
<evidence type="ECO:0000313" key="6">
    <source>
        <dbReference type="EMBL" id="KAK2634553.1"/>
    </source>
</evidence>
<proteinExistence type="predicted"/>
<dbReference type="Proteomes" id="UP001280121">
    <property type="component" value="Unassembled WGS sequence"/>
</dbReference>
<feature type="domain" description="ABC-2 type transporter transmembrane" evidence="5">
    <location>
        <begin position="176"/>
        <end position="267"/>
    </location>
</feature>
<dbReference type="InterPro" id="IPR027417">
    <property type="entry name" value="P-loop_NTPase"/>
</dbReference>
<evidence type="ECO:0000256" key="3">
    <source>
        <dbReference type="ARBA" id="ARBA00022989"/>
    </source>
</evidence>
<evidence type="ECO:0000256" key="1">
    <source>
        <dbReference type="ARBA" id="ARBA00004141"/>
    </source>
</evidence>
<evidence type="ECO:0000259" key="5">
    <source>
        <dbReference type="Pfam" id="PF01061"/>
    </source>
</evidence>
<reference evidence="6" key="1">
    <citation type="journal article" date="2023" name="Plant J.">
        <title>Genome sequences and population genomics provide insights into the demographic history, inbreeding, and mutation load of two 'living fossil' tree species of Dipteronia.</title>
        <authorList>
            <person name="Feng Y."/>
            <person name="Comes H.P."/>
            <person name="Chen J."/>
            <person name="Zhu S."/>
            <person name="Lu R."/>
            <person name="Zhang X."/>
            <person name="Li P."/>
            <person name="Qiu J."/>
            <person name="Olsen K.M."/>
            <person name="Qiu Y."/>
        </authorList>
    </citation>
    <scope>NUCLEOTIDE SEQUENCE</scope>
    <source>
        <strain evidence="6">KIB01</strain>
    </source>
</reference>
<gene>
    <name evidence="6" type="ORF">Ddye_029345</name>
</gene>
<evidence type="ECO:0000313" key="7">
    <source>
        <dbReference type="Proteomes" id="UP001280121"/>
    </source>
</evidence>
<dbReference type="GO" id="GO:0140359">
    <property type="term" value="F:ABC-type transporter activity"/>
    <property type="evidence" value="ECO:0007669"/>
    <property type="project" value="InterPro"/>
</dbReference>
<dbReference type="PANTHER" id="PTHR48040:SF18">
    <property type="entry name" value="PLEIOTROPIC DRUG RESISTANCE PROTEIN 3-LIKE ISOFORM X1"/>
    <property type="match status" value="1"/>
</dbReference>
<dbReference type="Gene3D" id="3.40.50.300">
    <property type="entry name" value="P-loop containing nucleotide triphosphate hydrolases"/>
    <property type="match status" value="1"/>
</dbReference>
<dbReference type="AlphaFoldDB" id="A0AAD9TFD2"/>
<dbReference type="EMBL" id="JANJYI010000009">
    <property type="protein sequence ID" value="KAK2634553.1"/>
    <property type="molecule type" value="Genomic_DNA"/>
</dbReference>
<dbReference type="SUPFAM" id="SSF52540">
    <property type="entry name" value="P-loop containing nucleoside triphosphate hydrolases"/>
    <property type="match status" value="1"/>
</dbReference>
<sequence length="332" mass="37284">MKFLQHKEVYDIISRYQKLKDQGFPQKRLQLLQDITGAFRPGVLTALMGVMGDGKTTLMDALSRRKTNGIIEGEDALVGIPDIRGISHEQQNRLTIAVELVSNPSIIFMDEPPTTGLDARAAAIVMRVVKNIVQTMRTVGISGVPKIDEIYNPATWMLEVTSPSTEAQLGLDFAHLYKMSSLCQDDEQDFLIVLGAMYIFVQVMGISNSSSVIPFVATERTIVYRERFAGMYSSWAYSSAQVIIEIPYSVLQALLFSTITYSAINFYCCFCIRNIKTELPKEVKDVHPSYFSCIRDTSALLVKITDDKWPSKVVRDIFKSECISLWLLSNCS</sequence>
<dbReference type="PANTHER" id="PTHR48040">
    <property type="entry name" value="PLEIOTROPIC DRUG RESISTANCE PROTEIN 1-LIKE ISOFORM X1"/>
    <property type="match status" value="1"/>
</dbReference>
<dbReference type="Pfam" id="PF01061">
    <property type="entry name" value="ABC2_membrane"/>
    <property type="match status" value="1"/>
</dbReference>
<comment type="subcellular location">
    <subcellularLocation>
        <location evidence="1">Membrane</location>
        <topology evidence="1">Multi-pass membrane protein</topology>
    </subcellularLocation>
</comment>
<comment type="caution">
    <text evidence="6">The sequence shown here is derived from an EMBL/GenBank/DDBJ whole genome shotgun (WGS) entry which is preliminary data.</text>
</comment>
<dbReference type="InterPro" id="IPR013525">
    <property type="entry name" value="ABC2_TM"/>
</dbReference>
<evidence type="ECO:0000256" key="4">
    <source>
        <dbReference type="ARBA" id="ARBA00023136"/>
    </source>
</evidence>
<accession>A0AAD9TFD2</accession>
<keyword evidence="3" id="KW-1133">Transmembrane helix</keyword>
<dbReference type="GO" id="GO:0016020">
    <property type="term" value="C:membrane"/>
    <property type="evidence" value="ECO:0007669"/>
    <property type="project" value="UniProtKB-SubCell"/>
</dbReference>
<keyword evidence="4" id="KW-0472">Membrane</keyword>
<keyword evidence="7" id="KW-1185">Reference proteome</keyword>
<keyword evidence="2" id="KW-0812">Transmembrane</keyword>
<name>A0AAD9TFD2_9ROSI</name>
<protein>
    <recommendedName>
        <fullName evidence="5">ABC-2 type transporter transmembrane domain-containing protein</fullName>
    </recommendedName>
</protein>
<evidence type="ECO:0000256" key="2">
    <source>
        <dbReference type="ARBA" id="ARBA00022692"/>
    </source>
</evidence>